<evidence type="ECO:0000256" key="2">
    <source>
        <dbReference type="SAM" id="MobiDB-lite"/>
    </source>
</evidence>
<dbReference type="EMBL" id="WLZY01000001">
    <property type="protein sequence ID" value="NDL55718.1"/>
    <property type="molecule type" value="Genomic_DNA"/>
</dbReference>
<dbReference type="InterPro" id="IPR002711">
    <property type="entry name" value="HNH"/>
</dbReference>
<feature type="compositionally biased region" description="Low complexity" evidence="2">
    <location>
        <begin position="304"/>
        <end position="315"/>
    </location>
</feature>
<evidence type="ECO:0000313" key="5">
    <source>
        <dbReference type="Proteomes" id="UP000460435"/>
    </source>
</evidence>
<feature type="compositionally biased region" description="Basic and acidic residues" evidence="2">
    <location>
        <begin position="340"/>
        <end position="353"/>
    </location>
</feature>
<feature type="region of interest" description="Disordered" evidence="2">
    <location>
        <begin position="521"/>
        <end position="571"/>
    </location>
</feature>
<name>A0A7K3LZT3_9ACTN</name>
<dbReference type="InterPro" id="IPR003615">
    <property type="entry name" value="HNH_nuc"/>
</dbReference>
<dbReference type="AlphaFoldDB" id="A0A7K3LZT3"/>
<dbReference type="GO" id="GO:0003676">
    <property type="term" value="F:nucleic acid binding"/>
    <property type="evidence" value="ECO:0007669"/>
    <property type="project" value="InterPro"/>
</dbReference>
<evidence type="ECO:0000256" key="1">
    <source>
        <dbReference type="ARBA" id="ARBA00023450"/>
    </source>
</evidence>
<dbReference type="InterPro" id="IPR003870">
    <property type="entry name" value="DUF222"/>
</dbReference>
<feature type="domain" description="HNH nuclease" evidence="3">
    <location>
        <begin position="449"/>
        <end position="501"/>
    </location>
</feature>
<gene>
    <name evidence="4" type="ORF">F7O44_01395</name>
</gene>
<feature type="region of interest" description="Disordered" evidence="2">
    <location>
        <begin position="304"/>
        <end position="385"/>
    </location>
</feature>
<comment type="similarity">
    <text evidence="1">Belongs to the Rv1128c/1148c/1588c/1702c/1945/3466 family.</text>
</comment>
<feature type="compositionally biased region" description="Polar residues" evidence="2">
    <location>
        <begin position="316"/>
        <end position="339"/>
    </location>
</feature>
<dbReference type="RefSeq" id="WP_222850941.1">
    <property type="nucleotide sequence ID" value="NZ_WLZY01000001.1"/>
</dbReference>
<sequence length="571" mass="61049">MFDDGVSGDRPPHVLAGVLDAAEAVFDEALDVDASLVGDDDLVEVLARCHALAARQGELFLRVLAEVDTRDLGRRLGASSTTAWVRDALNIRPGVAKSSVDLAHRLTPPVEADDYAATPDAGARRGAMPATRAGLAAGEVSLDHATVIAKTMAQLPTDISAEDAARAEADLAAFATEHDPATLQRLATHLLHVLSTDSLENREERAQRKRRLRLIDNGDGTVRITGLLSTEGAATVRTALDPLAAPQPGENGERDPRAPDQRLADALVELCQRHLQAGTLPTNHGHAPQLLLLAELSTLLGTTGTGPAAAACAQTDPSGENTTEATCTTGASCAGQQHRSNQDHRDDKSDGRGNGDGIHTGIPGRQPEPDPGSAGCGHTARSPRPARQWLRDTWAQRFGVAPAELGWGGPISTETLRRITCDASITPVLVGPHGVPLRVGRAERIVTPGIWTALVARDRGCAFPTCTRPPAWCQAHHIRHWSDGGGTDLENMVLLCAHHHRVIHHGGWDVHIGPDGHPVFVPPPWIDPDRTPRRNTRPRHDHQPPPSGEHPGESDGQRTRRHRMRPPPPDT</sequence>
<dbReference type="GO" id="GO:0004519">
    <property type="term" value="F:endonuclease activity"/>
    <property type="evidence" value="ECO:0007669"/>
    <property type="project" value="InterPro"/>
</dbReference>
<dbReference type="Proteomes" id="UP000460435">
    <property type="component" value="Unassembled WGS sequence"/>
</dbReference>
<dbReference type="Gene3D" id="1.10.30.50">
    <property type="match status" value="1"/>
</dbReference>
<dbReference type="Pfam" id="PF01844">
    <property type="entry name" value="HNH"/>
    <property type="match status" value="1"/>
</dbReference>
<dbReference type="GO" id="GO:0008270">
    <property type="term" value="F:zinc ion binding"/>
    <property type="evidence" value="ECO:0007669"/>
    <property type="project" value="InterPro"/>
</dbReference>
<dbReference type="SMART" id="SM00507">
    <property type="entry name" value="HNHc"/>
    <property type="match status" value="1"/>
</dbReference>
<dbReference type="CDD" id="cd00085">
    <property type="entry name" value="HNHc"/>
    <property type="match status" value="1"/>
</dbReference>
<dbReference type="Pfam" id="PF02720">
    <property type="entry name" value="DUF222"/>
    <property type="match status" value="2"/>
</dbReference>
<accession>A0A7K3LZT3</accession>
<evidence type="ECO:0000313" key="4">
    <source>
        <dbReference type="EMBL" id="NDL55718.1"/>
    </source>
</evidence>
<keyword evidence="5" id="KW-1185">Reference proteome</keyword>
<organism evidence="4 5">
    <name type="scientific">Phytoactinopolyspora mesophila</name>
    <dbReference type="NCBI Taxonomy" id="2650750"/>
    <lineage>
        <taxon>Bacteria</taxon>
        <taxon>Bacillati</taxon>
        <taxon>Actinomycetota</taxon>
        <taxon>Actinomycetes</taxon>
        <taxon>Jiangellales</taxon>
        <taxon>Jiangellaceae</taxon>
        <taxon>Phytoactinopolyspora</taxon>
    </lineage>
</organism>
<evidence type="ECO:0000259" key="3">
    <source>
        <dbReference type="SMART" id="SM00507"/>
    </source>
</evidence>
<comment type="caution">
    <text evidence="4">The sequence shown here is derived from an EMBL/GenBank/DDBJ whole genome shotgun (WGS) entry which is preliminary data.</text>
</comment>
<reference evidence="4 5" key="1">
    <citation type="submission" date="2019-11" db="EMBL/GenBank/DDBJ databases">
        <authorList>
            <person name="Li X.-J."/>
            <person name="Feng X.-M."/>
        </authorList>
    </citation>
    <scope>NUCLEOTIDE SEQUENCE [LARGE SCALE GENOMIC DNA]</scope>
    <source>
        <strain evidence="4 5">XMNu-373</strain>
    </source>
</reference>
<protein>
    <submittedName>
        <fullName evidence="4">DUF222 domain-containing protein</fullName>
    </submittedName>
</protein>
<proteinExistence type="inferred from homology"/>